<keyword evidence="1" id="KW-0547">Nucleotide-binding</keyword>
<accession>A0A644T961</accession>
<dbReference type="InterPro" id="IPR000182">
    <property type="entry name" value="GNAT_dom"/>
</dbReference>
<dbReference type="InterPro" id="IPR005216">
    <property type="entry name" value="Citrate_lyase_ligase"/>
</dbReference>
<dbReference type="SMART" id="SM00764">
    <property type="entry name" value="Citrate_ly_lig"/>
    <property type="match status" value="1"/>
</dbReference>
<evidence type="ECO:0000259" key="3">
    <source>
        <dbReference type="PROSITE" id="PS51186"/>
    </source>
</evidence>
<dbReference type="InterPro" id="IPR013166">
    <property type="entry name" value="Citrate_lyase_ligase_C"/>
</dbReference>
<dbReference type="NCBIfam" id="TIGR00124">
    <property type="entry name" value="cit_ly_ligase"/>
    <property type="match status" value="1"/>
</dbReference>
<dbReference type="AlphaFoldDB" id="A0A644T961"/>
<name>A0A644T961_9ZZZZ</name>
<dbReference type="PANTHER" id="PTHR40599:SF1">
    <property type="entry name" value="[CITRATE [PRO-3S]-LYASE] LIGASE"/>
    <property type="match status" value="1"/>
</dbReference>
<keyword evidence="2" id="KW-0067">ATP-binding</keyword>
<keyword evidence="4" id="KW-0456">Lyase</keyword>
<dbReference type="GO" id="GO:0008771">
    <property type="term" value="F:[citrate (pro-3S)-lyase] ligase activity"/>
    <property type="evidence" value="ECO:0007669"/>
    <property type="project" value="UniProtKB-EC"/>
</dbReference>
<protein>
    <submittedName>
        <fullName evidence="4">[Citrate [pro-3S]-lyase] ligase</fullName>
        <ecNumber evidence="4">6.2.1.22</ecNumber>
    </submittedName>
</protein>
<dbReference type="GO" id="GO:0005524">
    <property type="term" value="F:ATP binding"/>
    <property type="evidence" value="ECO:0007669"/>
    <property type="project" value="UniProtKB-KW"/>
</dbReference>
<evidence type="ECO:0000256" key="2">
    <source>
        <dbReference type="ARBA" id="ARBA00022840"/>
    </source>
</evidence>
<dbReference type="Gene3D" id="3.40.630.30">
    <property type="match status" value="1"/>
</dbReference>
<reference evidence="4" key="1">
    <citation type="submission" date="2019-08" db="EMBL/GenBank/DDBJ databases">
        <authorList>
            <person name="Kucharzyk K."/>
            <person name="Murdoch R.W."/>
            <person name="Higgins S."/>
            <person name="Loffler F."/>
        </authorList>
    </citation>
    <scope>NUCLEOTIDE SEQUENCE</scope>
</reference>
<dbReference type="InterPro" id="IPR014729">
    <property type="entry name" value="Rossmann-like_a/b/a_fold"/>
</dbReference>
<feature type="domain" description="N-acetyltransferase" evidence="3">
    <location>
        <begin position="1"/>
        <end position="130"/>
    </location>
</feature>
<dbReference type="GO" id="GO:0016747">
    <property type="term" value="F:acyltransferase activity, transferring groups other than amino-acyl groups"/>
    <property type="evidence" value="ECO:0007669"/>
    <property type="project" value="InterPro"/>
</dbReference>
<dbReference type="Gene3D" id="3.40.50.620">
    <property type="entry name" value="HUPs"/>
    <property type="match status" value="1"/>
</dbReference>
<dbReference type="InterPro" id="IPR016181">
    <property type="entry name" value="Acyl_CoA_acyltransferase"/>
</dbReference>
<dbReference type="SUPFAM" id="SSF55729">
    <property type="entry name" value="Acyl-CoA N-acyltransferases (Nat)"/>
    <property type="match status" value="1"/>
</dbReference>
<keyword evidence="4" id="KW-0436">Ligase</keyword>
<proteinExistence type="predicted"/>
<dbReference type="EMBL" id="VSSQ01000021">
    <property type="protein sequence ID" value="MPL63485.1"/>
    <property type="molecule type" value="Genomic_DNA"/>
</dbReference>
<dbReference type="PANTHER" id="PTHR40599">
    <property type="entry name" value="[CITRATE [PRO-3S]-LYASE] LIGASE"/>
    <property type="match status" value="1"/>
</dbReference>
<gene>
    <name evidence="4" type="primary">citC_1</name>
    <name evidence="4" type="ORF">SDC9_09121</name>
</gene>
<evidence type="ECO:0000256" key="1">
    <source>
        <dbReference type="ARBA" id="ARBA00022741"/>
    </source>
</evidence>
<dbReference type="PIRSF" id="PIRSF005751">
    <property type="entry name" value="Acet_citr_lig"/>
    <property type="match status" value="1"/>
</dbReference>
<evidence type="ECO:0000313" key="4">
    <source>
        <dbReference type="EMBL" id="MPL63485.1"/>
    </source>
</evidence>
<dbReference type="GO" id="GO:0016829">
    <property type="term" value="F:lyase activity"/>
    <property type="evidence" value="ECO:0007669"/>
    <property type="project" value="UniProtKB-KW"/>
</dbReference>
<sequence>MYWGDFEERVINLKNNRQVAEVRQFLSNFALIFDENAVEYTMAIYRSGVVIATGSLSGEVLRNIAVDESLQGEGLTAAVISHLLKVASRKGIYHYFVFTKPEKAHLFAALGFREISRAEPYAALLESGLGSIENYCREISNHADLLPPGQRACLVVNCNPFTLGHQAVIAKAAEENQGVVVLVVSEDQSVFPFHIRFRLVKQGLSHYKNIVVIPAGKYIVSAATFPGYFTSGEETILAETRLDAEIFAQYIAPALQITARYVGNEPYCPVTRAYNQAMKDILPQRGINVIEMPRLEINGEIISASKVRQAIRDNDWQTVQKMVPEVTYDYLLSEEGVPIVDKIRQTLARH</sequence>
<dbReference type="EC" id="6.2.1.22" evidence="4"/>
<organism evidence="4">
    <name type="scientific">bioreactor metagenome</name>
    <dbReference type="NCBI Taxonomy" id="1076179"/>
    <lineage>
        <taxon>unclassified sequences</taxon>
        <taxon>metagenomes</taxon>
        <taxon>ecological metagenomes</taxon>
    </lineage>
</organism>
<dbReference type="PROSITE" id="PS51186">
    <property type="entry name" value="GNAT"/>
    <property type="match status" value="1"/>
</dbReference>
<dbReference type="Pfam" id="PF08218">
    <property type="entry name" value="Citrate_ly_lig"/>
    <property type="match status" value="1"/>
</dbReference>
<comment type="caution">
    <text evidence="4">The sequence shown here is derived from an EMBL/GenBank/DDBJ whole genome shotgun (WGS) entry which is preliminary data.</text>
</comment>
<dbReference type="SUPFAM" id="SSF52374">
    <property type="entry name" value="Nucleotidylyl transferase"/>
    <property type="match status" value="1"/>
</dbReference>